<proteinExistence type="predicted"/>
<name>J9FGE8_9ZZZZ</name>
<comment type="cofactor">
    <cofactor evidence="1">
        <name>Zn(2+)</name>
        <dbReference type="ChEBI" id="CHEBI:29105"/>
    </cofactor>
</comment>
<dbReference type="AlphaFoldDB" id="J9FGE8"/>
<dbReference type="GO" id="GO:0005829">
    <property type="term" value="C:cytosol"/>
    <property type="evidence" value="ECO:0007669"/>
    <property type="project" value="TreeGrafter"/>
</dbReference>
<dbReference type="SUPFAM" id="SSF53187">
    <property type="entry name" value="Zn-dependent exopeptidases"/>
    <property type="match status" value="1"/>
</dbReference>
<dbReference type="PANTHER" id="PTHR42994">
    <property type="entry name" value="PEPTIDASE T"/>
    <property type="match status" value="1"/>
</dbReference>
<organism evidence="2">
    <name type="scientific">gut metagenome</name>
    <dbReference type="NCBI Taxonomy" id="749906"/>
    <lineage>
        <taxon>unclassified sequences</taxon>
        <taxon>metagenomes</taxon>
        <taxon>organismal metagenomes</taxon>
    </lineage>
</organism>
<dbReference type="Gene3D" id="3.40.630.10">
    <property type="entry name" value="Zn peptidases"/>
    <property type="match status" value="1"/>
</dbReference>
<comment type="caution">
    <text evidence="2">The sequence shown here is derived from an EMBL/GenBank/DDBJ whole genome shotgun (WGS) entry which is preliminary data.</text>
</comment>
<protein>
    <submittedName>
        <fullName evidence="2">Peptidase T</fullName>
    </submittedName>
</protein>
<evidence type="ECO:0000256" key="1">
    <source>
        <dbReference type="ARBA" id="ARBA00001947"/>
    </source>
</evidence>
<dbReference type="PANTHER" id="PTHR42994:SF1">
    <property type="entry name" value="PEPTIDASE T"/>
    <property type="match status" value="1"/>
</dbReference>
<accession>J9FGE8</accession>
<dbReference type="MEROPS" id="M20.003"/>
<dbReference type="InterPro" id="IPR002933">
    <property type="entry name" value="Peptidase_M20"/>
</dbReference>
<dbReference type="Pfam" id="PF01546">
    <property type="entry name" value="Peptidase_M20"/>
    <property type="match status" value="1"/>
</dbReference>
<reference evidence="2" key="1">
    <citation type="journal article" date="2012" name="PLoS ONE">
        <title>Gene sets for utilization of primary and secondary nutrition supplies in the distal gut of endangered iberian lynx.</title>
        <authorList>
            <person name="Alcaide M."/>
            <person name="Messina E."/>
            <person name="Richter M."/>
            <person name="Bargiela R."/>
            <person name="Peplies J."/>
            <person name="Huws S.A."/>
            <person name="Newbold C.J."/>
            <person name="Golyshin P.N."/>
            <person name="Simon M.A."/>
            <person name="Lopez G."/>
            <person name="Yakimov M.M."/>
            <person name="Ferrer M."/>
        </authorList>
    </citation>
    <scope>NUCLEOTIDE SEQUENCE</scope>
</reference>
<dbReference type="EMBL" id="AMCI01006641">
    <property type="protein sequence ID" value="EJW93991.1"/>
    <property type="molecule type" value="Genomic_DNA"/>
</dbReference>
<sequence length="88" mass="9900">MKEKIEPHMHLVDSVLSVYEKLDIQPKVVPIRGGTDGARLSYMGLPCPNLGTGDHNCHGHFEFVCVQSMEKCVEVIVELGKRYAEFEL</sequence>
<dbReference type="GO" id="GO:0045148">
    <property type="term" value="F:tripeptide aminopeptidase activity"/>
    <property type="evidence" value="ECO:0007669"/>
    <property type="project" value="TreeGrafter"/>
</dbReference>
<evidence type="ECO:0000313" key="2">
    <source>
        <dbReference type="EMBL" id="EJW93991.1"/>
    </source>
</evidence>
<gene>
    <name evidence="2" type="ORF">EVA_17903</name>
</gene>